<keyword evidence="2" id="KW-1185">Reference proteome</keyword>
<evidence type="ECO:0000313" key="1">
    <source>
        <dbReference type="EMBL" id="CRL24797.1"/>
    </source>
</evidence>
<evidence type="ECO:0000313" key="2">
    <source>
        <dbReference type="Proteomes" id="UP000053732"/>
    </source>
</evidence>
<organism evidence="1 2">
    <name type="scientific">Penicillium camemberti (strain FM 013)</name>
    <dbReference type="NCBI Taxonomy" id="1429867"/>
    <lineage>
        <taxon>Eukaryota</taxon>
        <taxon>Fungi</taxon>
        <taxon>Dikarya</taxon>
        <taxon>Ascomycota</taxon>
        <taxon>Pezizomycotina</taxon>
        <taxon>Eurotiomycetes</taxon>
        <taxon>Eurotiomycetidae</taxon>
        <taxon>Eurotiales</taxon>
        <taxon>Aspergillaceae</taxon>
        <taxon>Penicillium</taxon>
    </lineage>
</organism>
<dbReference type="AlphaFoldDB" id="A0A0G4PET6"/>
<name>A0A0G4PET6_PENC3</name>
<dbReference type="Proteomes" id="UP000053732">
    <property type="component" value="Unassembled WGS sequence"/>
</dbReference>
<proteinExistence type="predicted"/>
<sequence length="143" mass="16586">MDSPPTRIVIYVCVIDIDGCPQRRHVKIGEDFCDLVLKRAFNPTLHPAKYGHIHIPADFDSLEPLKRWFILDLNVTEPLSREDVLQLPHQVYLASQQSGKLSFILRDRWTEKAKDRATSYTWGGKEEQNIVKNMQKVINNETK</sequence>
<gene>
    <name evidence="1" type="ORF">PCAMFM013_S013g000039</name>
</gene>
<protein>
    <submittedName>
        <fullName evidence="1">Str. FM013</fullName>
    </submittedName>
</protein>
<reference evidence="1 2" key="1">
    <citation type="journal article" date="2014" name="Nat. Commun.">
        <title>Multiple recent horizontal transfers of a large genomic region in cheese making fungi.</title>
        <authorList>
            <person name="Cheeseman K."/>
            <person name="Ropars J."/>
            <person name="Renault P."/>
            <person name="Dupont J."/>
            <person name="Gouzy J."/>
            <person name="Branca A."/>
            <person name="Abraham A.L."/>
            <person name="Ceppi M."/>
            <person name="Conseiller E."/>
            <person name="Debuchy R."/>
            <person name="Malagnac F."/>
            <person name="Goarin A."/>
            <person name="Silar P."/>
            <person name="Lacoste S."/>
            <person name="Sallet E."/>
            <person name="Bensimon A."/>
            <person name="Giraud T."/>
            <person name="Brygoo Y."/>
        </authorList>
    </citation>
    <scope>NUCLEOTIDE SEQUENCE [LARGE SCALE GENOMIC DNA]</scope>
    <source>
        <strain evidence="2">FM 013</strain>
    </source>
</reference>
<accession>A0A0G4PET6</accession>
<dbReference type="EMBL" id="HG793146">
    <property type="protein sequence ID" value="CRL24797.1"/>
    <property type="molecule type" value="Genomic_DNA"/>
</dbReference>